<keyword evidence="2 6" id="KW-0805">Transcription regulation</keyword>
<dbReference type="InterPro" id="IPR036388">
    <property type="entry name" value="WH-like_DNA-bd_sf"/>
</dbReference>
<feature type="domain" description="RNA polymerase sigma-70 region 2" evidence="7">
    <location>
        <begin position="23"/>
        <end position="90"/>
    </location>
</feature>
<evidence type="ECO:0000256" key="5">
    <source>
        <dbReference type="ARBA" id="ARBA00023163"/>
    </source>
</evidence>
<dbReference type="InterPro" id="IPR013249">
    <property type="entry name" value="RNA_pol_sigma70_r4_t2"/>
</dbReference>
<dbReference type="NCBIfam" id="TIGR02937">
    <property type="entry name" value="sigma70-ECF"/>
    <property type="match status" value="1"/>
</dbReference>
<dbReference type="Gene3D" id="1.10.10.10">
    <property type="entry name" value="Winged helix-like DNA-binding domain superfamily/Winged helix DNA-binding domain"/>
    <property type="match status" value="1"/>
</dbReference>
<organism evidence="9 10">
    <name type="scientific">Thiomicrorhabdus lithotrophica</name>
    <dbReference type="NCBI Taxonomy" id="2949997"/>
    <lineage>
        <taxon>Bacteria</taxon>
        <taxon>Pseudomonadati</taxon>
        <taxon>Pseudomonadota</taxon>
        <taxon>Gammaproteobacteria</taxon>
        <taxon>Thiotrichales</taxon>
        <taxon>Piscirickettsiaceae</taxon>
        <taxon>Thiomicrorhabdus</taxon>
    </lineage>
</organism>
<feature type="domain" description="RNA polymerase sigma factor 70 region 4 type 2" evidence="8">
    <location>
        <begin position="120"/>
        <end position="171"/>
    </location>
</feature>
<sequence>MTLTNTVANLFSETHKKRKLNALFEQQHRTLYRLAYAWCHQVSQAEDLVQETLLKALETSKELDNLEHLDAWLVKIMHNKFLDTMRYNRRWQLTDESEIDDFFVQECSESKLIEQQTSDCICKAMARLSFEQREAIALVDLQGFSYQQIAEITGTPIGTVMSRISRGRENLIKIMKQMEKSTSNIVPLRREP</sequence>
<dbReference type="Proteomes" id="UP001222275">
    <property type="component" value="Chromosome"/>
</dbReference>
<accession>A0ABY8C9T1</accession>
<comment type="similarity">
    <text evidence="1 6">Belongs to the sigma-70 factor family. ECF subfamily.</text>
</comment>
<dbReference type="PROSITE" id="PS01063">
    <property type="entry name" value="SIGMA70_ECF"/>
    <property type="match status" value="1"/>
</dbReference>
<evidence type="ECO:0000256" key="1">
    <source>
        <dbReference type="ARBA" id="ARBA00010641"/>
    </source>
</evidence>
<dbReference type="EMBL" id="CP102381">
    <property type="protein sequence ID" value="WEJ62726.1"/>
    <property type="molecule type" value="Genomic_DNA"/>
</dbReference>
<name>A0ABY8C9T1_9GAMM</name>
<dbReference type="PANTHER" id="PTHR43133:SF8">
    <property type="entry name" value="RNA POLYMERASE SIGMA FACTOR HI_1459-RELATED"/>
    <property type="match status" value="1"/>
</dbReference>
<dbReference type="Pfam" id="PF08281">
    <property type="entry name" value="Sigma70_r4_2"/>
    <property type="match status" value="1"/>
</dbReference>
<evidence type="ECO:0000256" key="3">
    <source>
        <dbReference type="ARBA" id="ARBA00023082"/>
    </source>
</evidence>
<proteinExistence type="inferred from homology"/>
<evidence type="ECO:0000256" key="6">
    <source>
        <dbReference type="RuleBase" id="RU000716"/>
    </source>
</evidence>
<keyword evidence="4 6" id="KW-0238">DNA-binding</keyword>
<evidence type="ECO:0000256" key="2">
    <source>
        <dbReference type="ARBA" id="ARBA00023015"/>
    </source>
</evidence>
<dbReference type="PANTHER" id="PTHR43133">
    <property type="entry name" value="RNA POLYMERASE ECF-TYPE SIGMA FACTO"/>
    <property type="match status" value="1"/>
</dbReference>
<dbReference type="RefSeq" id="WP_275594982.1">
    <property type="nucleotide sequence ID" value="NZ_CP102381.1"/>
</dbReference>
<evidence type="ECO:0000313" key="10">
    <source>
        <dbReference type="Proteomes" id="UP001222275"/>
    </source>
</evidence>
<dbReference type="SUPFAM" id="SSF88946">
    <property type="entry name" value="Sigma2 domain of RNA polymerase sigma factors"/>
    <property type="match status" value="1"/>
</dbReference>
<dbReference type="InterPro" id="IPR014284">
    <property type="entry name" value="RNA_pol_sigma-70_dom"/>
</dbReference>
<dbReference type="Pfam" id="PF04542">
    <property type="entry name" value="Sigma70_r2"/>
    <property type="match status" value="1"/>
</dbReference>
<dbReference type="InterPro" id="IPR013324">
    <property type="entry name" value="RNA_pol_sigma_r3/r4-like"/>
</dbReference>
<dbReference type="InterPro" id="IPR000838">
    <property type="entry name" value="RNA_pol_sigma70_ECF_CS"/>
</dbReference>
<dbReference type="InterPro" id="IPR039425">
    <property type="entry name" value="RNA_pol_sigma-70-like"/>
</dbReference>
<dbReference type="Gene3D" id="1.10.1740.10">
    <property type="match status" value="1"/>
</dbReference>
<dbReference type="InterPro" id="IPR013325">
    <property type="entry name" value="RNA_pol_sigma_r2"/>
</dbReference>
<evidence type="ECO:0000256" key="4">
    <source>
        <dbReference type="ARBA" id="ARBA00023125"/>
    </source>
</evidence>
<gene>
    <name evidence="9" type="ORF">NR989_00345</name>
</gene>
<reference evidence="9 10" key="1">
    <citation type="submission" date="2022-06" db="EMBL/GenBank/DDBJ databases">
        <title>Thiomicrohabdus sp. nov, an obligately chemolithoautotrophic, sulfur-oxidizing bacterium isolated from beach of Guanyin Mountain. Amoy.</title>
        <authorList>
            <person name="Zhu H."/>
        </authorList>
    </citation>
    <scope>NUCLEOTIDE SEQUENCE [LARGE SCALE GENOMIC DNA]</scope>
    <source>
        <strain evidence="9 10">XGS-01</strain>
    </source>
</reference>
<dbReference type="SUPFAM" id="SSF88659">
    <property type="entry name" value="Sigma3 and sigma4 domains of RNA polymerase sigma factors"/>
    <property type="match status" value="1"/>
</dbReference>
<evidence type="ECO:0000313" key="9">
    <source>
        <dbReference type="EMBL" id="WEJ62726.1"/>
    </source>
</evidence>
<evidence type="ECO:0000259" key="7">
    <source>
        <dbReference type="Pfam" id="PF04542"/>
    </source>
</evidence>
<dbReference type="InterPro" id="IPR007627">
    <property type="entry name" value="RNA_pol_sigma70_r2"/>
</dbReference>
<keyword evidence="5 6" id="KW-0804">Transcription</keyword>
<dbReference type="CDD" id="cd06171">
    <property type="entry name" value="Sigma70_r4"/>
    <property type="match status" value="1"/>
</dbReference>
<keyword evidence="3 6" id="KW-0731">Sigma factor</keyword>
<protein>
    <recommendedName>
        <fullName evidence="6">RNA polymerase sigma factor</fullName>
    </recommendedName>
</protein>
<keyword evidence="10" id="KW-1185">Reference proteome</keyword>
<evidence type="ECO:0000259" key="8">
    <source>
        <dbReference type="Pfam" id="PF08281"/>
    </source>
</evidence>